<dbReference type="Pfam" id="PF01066">
    <property type="entry name" value="CDP-OH_P_transf"/>
    <property type="match status" value="1"/>
</dbReference>
<dbReference type="InterPro" id="IPR000462">
    <property type="entry name" value="CDP-OH_P_trans"/>
</dbReference>
<comment type="subcellular location">
    <subcellularLocation>
        <location evidence="1">Membrane</location>
        <topology evidence="1">Multi-pass membrane protein</topology>
    </subcellularLocation>
</comment>
<feature type="transmembrane region" description="Helical" evidence="13">
    <location>
        <begin position="173"/>
        <end position="192"/>
    </location>
</feature>
<keyword evidence="9" id="KW-0594">Phospholipid biosynthesis</keyword>
<dbReference type="InterPro" id="IPR048254">
    <property type="entry name" value="CDP_ALCOHOL_P_TRANSF_CS"/>
</dbReference>
<dbReference type="PROSITE" id="PS00379">
    <property type="entry name" value="CDP_ALCOHOL_P_TRANSF"/>
    <property type="match status" value="1"/>
</dbReference>
<evidence type="ECO:0000256" key="10">
    <source>
        <dbReference type="ARBA" id="ARBA00023264"/>
    </source>
</evidence>
<feature type="compositionally biased region" description="Basic and acidic residues" evidence="12">
    <location>
        <begin position="258"/>
        <end position="272"/>
    </location>
</feature>
<feature type="region of interest" description="Disordered" evidence="12">
    <location>
        <begin position="238"/>
        <end position="272"/>
    </location>
</feature>
<evidence type="ECO:0000256" key="6">
    <source>
        <dbReference type="ARBA" id="ARBA00022989"/>
    </source>
</evidence>
<accession>A0A918XA12</accession>
<dbReference type="GO" id="GO:0016780">
    <property type="term" value="F:phosphotransferase activity, for other substituted phosphate groups"/>
    <property type="evidence" value="ECO:0007669"/>
    <property type="project" value="InterPro"/>
</dbReference>
<evidence type="ECO:0000256" key="3">
    <source>
        <dbReference type="ARBA" id="ARBA00022516"/>
    </source>
</evidence>
<evidence type="ECO:0000256" key="11">
    <source>
        <dbReference type="RuleBase" id="RU003750"/>
    </source>
</evidence>
<feature type="transmembrane region" description="Helical" evidence="13">
    <location>
        <begin position="141"/>
        <end position="161"/>
    </location>
</feature>
<name>A0A918XA12_9ACTN</name>
<keyword evidence="5 13" id="KW-0812">Transmembrane</keyword>
<evidence type="ECO:0000256" key="7">
    <source>
        <dbReference type="ARBA" id="ARBA00023098"/>
    </source>
</evidence>
<evidence type="ECO:0000256" key="8">
    <source>
        <dbReference type="ARBA" id="ARBA00023136"/>
    </source>
</evidence>
<dbReference type="PANTHER" id="PTHR14269">
    <property type="entry name" value="CDP-DIACYLGLYCEROL--GLYCEROL-3-PHOSPHATE 3-PHOSPHATIDYLTRANSFERASE-RELATED"/>
    <property type="match status" value="1"/>
</dbReference>
<dbReference type="AlphaFoldDB" id="A0A918XA12"/>
<evidence type="ECO:0000256" key="2">
    <source>
        <dbReference type="ARBA" id="ARBA00010441"/>
    </source>
</evidence>
<keyword evidence="8 13" id="KW-0472">Membrane</keyword>
<dbReference type="PANTHER" id="PTHR14269:SF62">
    <property type="entry name" value="CDP-DIACYLGLYCEROL--GLYCEROL-3-PHOSPHATE 3-PHOSPHATIDYLTRANSFERASE 1, CHLOROPLASTIC"/>
    <property type="match status" value="1"/>
</dbReference>
<evidence type="ECO:0008006" key="16">
    <source>
        <dbReference type="Google" id="ProtNLM"/>
    </source>
</evidence>
<evidence type="ECO:0000313" key="14">
    <source>
        <dbReference type="EMBL" id="GHD20434.1"/>
    </source>
</evidence>
<dbReference type="Gene3D" id="1.20.120.1760">
    <property type="match status" value="1"/>
</dbReference>
<evidence type="ECO:0000256" key="13">
    <source>
        <dbReference type="SAM" id="Phobius"/>
    </source>
</evidence>
<reference evidence="14 15" key="1">
    <citation type="journal article" date="2014" name="Int. J. Syst. Evol. Microbiol.">
        <title>Complete genome sequence of Corynebacterium casei LMG S-19264T (=DSM 44701T), isolated from a smear-ripened cheese.</title>
        <authorList>
            <consortium name="US DOE Joint Genome Institute (JGI-PGF)"/>
            <person name="Walter F."/>
            <person name="Albersmeier A."/>
            <person name="Kalinowski J."/>
            <person name="Ruckert C."/>
        </authorList>
    </citation>
    <scope>NUCLEOTIDE SEQUENCE [LARGE SCALE GENOMIC DNA]</scope>
    <source>
        <strain evidence="14 15">KCTC 19473</strain>
    </source>
</reference>
<comment type="caution">
    <text evidence="14">The sequence shown here is derived from an EMBL/GenBank/DDBJ whole genome shotgun (WGS) entry which is preliminary data.</text>
</comment>
<evidence type="ECO:0000313" key="15">
    <source>
        <dbReference type="Proteomes" id="UP000654947"/>
    </source>
</evidence>
<evidence type="ECO:0000256" key="12">
    <source>
        <dbReference type="SAM" id="MobiDB-lite"/>
    </source>
</evidence>
<keyword evidence="10" id="KW-1208">Phospholipid metabolism</keyword>
<feature type="transmembrane region" description="Helical" evidence="13">
    <location>
        <begin position="204"/>
        <end position="226"/>
    </location>
</feature>
<dbReference type="InterPro" id="IPR050324">
    <property type="entry name" value="CDP-alcohol_PTase-I"/>
</dbReference>
<dbReference type="EMBL" id="BMXL01000004">
    <property type="protein sequence ID" value="GHD20434.1"/>
    <property type="molecule type" value="Genomic_DNA"/>
</dbReference>
<evidence type="ECO:0000256" key="1">
    <source>
        <dbReference type="ARBA" id="ARBA00004141"/>
    </source>
</evidence>
<dbReference type="InterPro" id="IPR043130">
    <property type="entry name" value="CDP-OH_PTrfase_TM_dom"/>
</dbReference>
<comment type="similarity">
    <text evidence="2 11">Belongs to the CDP-alcohol phosphatidyltransferase class-I family.</text>
</comment>
<sequence length="272" mass="29551">MHQGAGWQQRWNRCPDPWLSTGYPAAIVGAMGRSEHDGSFTAGGDVGDPAVSDRIWTVPNILSMLRLLGVPLFLWLVLVPRADVLALAVLALAGLSDWLDGKIARAWNQATKLGQILDPLADRLYIFAALLGLVVRGIVPWWLMAILVLRDVLIIGALPLLRHFGYGPLPVNFAGKAATLCLLYAFPLLFLAGYPGAVGDGARIMGWAFALWGTALYWWAGLLYAVQGLRLIARTRREERTDRVDAPREVSDEGAPGHGRDGSRRPGGAGDR</sequence>
<keyword evidence="15" id="KW-1185">Reference proteome</keyword>
<evidence type="ECO:0000256" key="9">
    <source>
        <dbReference type="ARBA" id="ARBA00023209"/>
    </source>
</evidence>
<evidence type="ECO:0000256" key="4">
    <source>
        <dbReference type="ARBA" id="ARBA00022679"/>
    </source>
</evidence>
<keyword evidence="3" id="KW-0444">Lipid biosynthesis</keyword>
<keyword evidence="7" id="KW-0443">Lipid metabolism</keyword>
<keyword evidence="4 11" id="KW-0808">Transferase</keyword>
<proteinExistence type="inferred from homology"/>
<gene>
    <name evidence="14" type="ORF">GCM10007147_12710</name>
</gene>
<dbReference type="GO" id="GO:0016020">
    <property type="term" value="C:membrane"/>
    <property type="evidence" value="ECO:0007669"/>
    <property type="project" value="UniProtKB-SubCell"/>
</dbReference>
<organism evidence="14 15">
    <name type="scientific">Nocardiopsis kunsanensis</name>
    <dbReference type="NCBI Taxonomy" id="141693"/>
    <lineage>
        <taxon>Bacteria</taxon>
        <taxon>Bacillati</taxon>
        <taxon>Actinomycetota</taxon>
        <taxon>Actinomycetes</taxon>
        <taxon>Streptosporangiales</taxon>
        <taxon>Nocardiopsidaceae</taxon>
        <taxon>Nocardiopsis</taxon>
    </lineage>
</organism>
<feature type="compositionally biased region" description="Basic and acidic residues" evidence="12">
    <location>
        <begin position="238"/>
        <end position="251"/>
    </location>
</feature>
<evidence type="ECO:0000256" key="5">
    <source>
        <dbReference type="ARBA" id="ARBA00022692"/>
    </source>
</evidence>
<dbReference type="GO" id="GO:0046474">
    <property type="term" value="P:glycerophospholipid biosynthetic process"/>
    <property type="evidence" value="ECO:0007669"/>
    <property type="project" value="TreeGrafter"/>
</dbReference>
<feature type="transmembrane region" description="Helical" evidence="13">
    <location>
        <begin position="72"/>
        <end position="95"/>
    </location>
</feature>
<keyword evidence="6 13" id="KW-1133">Transmembrane helix</keyword>
<protein>
    <recommendedName>
        <fullName evidence="16">CDP-alcohol phosphatidyltransferase family protein</fullName>
    </recommendedName>
</protein>
<dbReference type="Proteomes" id="UP000654947">
    <property type="component" value="Unassembled WGS sequence"/>
</dbReference>